<dbReference type="InterPro" id="IPR004891">
    <property type="entry name" value="Mercury-R_MerC"/>
</dbReference>
<keyword evidence="3" id="KW-1185">Reference proteome</keyword>
<dbReference type="GO" id="GO:0015097">
    <property type="term" value="F:mercury ion transmembrane transporter activity"/>
    <property type="evidence" value="ECO:0007669"/>
    <property type="project" value="InterPro"/>
</dbReference>
<dbReference type="RefSeq" id="WP_236983296.1">
    <property type="nucleotide sequence ID" value="NZ_AP023086.1"/>
</dbReference>
<evidence type="ECO:0000313" key="2">
    <source>
        <dbReference type="EMBL" id="BCD98751.1"/>
    </source>
</evidence>
<reference evidence="2 3" key="1">
    <citation type="journal article" date="2022" name="IScience">
        <title>An ultrasensitive nanofiber-based assay for enzymatic hydrolysis and deep-sea microbial degradation of cellulose.</title>
        <authorList>
            <person name="Tsudome M."/>
            <person name="Tachioka M."/>
            <person name="Miyazaki M."/>
            <person name="Uchimura K."/>
            <person name="Tsuda M."/>
            <person name="Takaki Y."/>
            <person name="Deguchi S."/>
        </authorList>
    </citation>
    <scope>NUCLEOTIDE SEQUENCE [LARGE SCALE GENOMIC DNA]</scope>
    <source>
        <strain evidence="2 3">GE09</strain>
    </source>
</reference>
<keyword evidence="1" id="KW-0472">Membrane</keyword>
<evidence type="ECO:0008006" key="4">
    <source>
        <dbReference type="Google" id="ProtNLM"/>
    </source>
</evidence>
<name>A0AAN1WJF1_9GAMM</name>
<dbReference type="EMBL" id="AP023086">
    <property type="protein sequence ID" value="BCD98751.1"/>
    <property type="molecule type" value="Genomic_DNA"/>
</dbReference>
<evidence type="ECO:0000256" key="1">
    <source>
        <dbReference type="SAM" id="Phobius"/>
    </source>
</evidence>
<dbReference type="Proteomes" id="UP001320119">
    <property type="component" value="Chromosome"/>
</dbReference>
<accession>A0AAN1WJF1</accession>
<organism evidence="2 3">
    <name type="scientific">Marinagarivorans cellulosilyticus</name>
    <dbReference type="NCBI Taxonomy" id="2721545"/>
    <lineage>
        <taxon>Bacteria</taxon>
        <taxon>Pseudomonadati</taxon>
        <taxon>Pseudomonadota</taxon>
        <taxon>Gammaproteobacteria</taxon>
        <taxon>Cellvibrionales</taxon>
        <taxon>Cellvibrionaceae</taxon>
        <taxon>Marinagarivorans</taxon>
    </lineage>
</organism>
<dbReference type="GO" id="GO:0016020">
    <property type="term" value="C:membrane"/>
    <property type="evidence" value="ECO:0007669"/>
    <property type="project" value="InterPro"/>
</dbReference>
<dbReference type="AlphaFoldDB" id="A0AAN1WJF1"/>
<dbReference type="KEGG" id="marq:MARGE09_P2952"/>
<gene>
    <name evidence="2" type="ORF">MARGE09_P2952</name>
</gene>
<dbReference type="Pfam" id="PF03203">
    <property type="entry name" value="MerC"/>
    <property type="match status" value="1"/>
</dbReference>
<evidence type="ECO:0000313" key="3">
    <source>
        <dbReference type="Proteomes" id="UP001320119"/>
    </source>
</evidence>
<feature type="transmembrane region" description="Helical" evidence="1">
    <location>
        <begin position="72"/>
        <end position="91"/>
    </location>
</feature>
<sequence length="144" mass="15956">MIKVQTLSDTTAISLSLMCALHCLALPLALIVFPSIATLQLDNEYFHFWMIIIVIPISLYALTLGCKAHKRFYTLSIGVLGLALLLLAVSLTETVIKEIGEKILTLMGATFIAFSHYRNYKLCLNNTDCARPEGTKVKQTEGHL</sequence>
<protein>
    <recommendedName>
        <fullName evidence="4">MerC mercury resistance protein</fullName>
    </recommendedName>
</protein>
<proteinExistence type="predicted"/>
<feature type="transmembrane region" description="Helical" evidence="1">
    <location>
        <begin position="45"/>
        <end position="65"/>
    </location>
</feature>
<keyword evidence="1" id="KW-0812">Transmembrane</keyword>
<feature type="transmembrane region" description="Helical" evidence="1">
    <location>
        <begin position="12"/>
        <end position="33"/>
    </location>
</feature>
<keyword evidence="1" id="KW-1133">Transmembrane helix</keyword>